<evidence type="ECO:0000313" key="1">
    <source>
        <dbReference type="EMBL" id="GBN73808.1"/>
    </source>
</evidence>
<evidence type="ECO:0000313" key="2">
    <source>
        <dbReference type="Proteomes" id="UP000499080"/>
    </source>
</evidence>
<feature type="non-terminal residue" evidence="1">
    <location>
        <position position="1"/>
    </location>
</feature>
<comment type="caution">
    <text evidence="1">The sequence shown here is derived from an EMBL/GenBank/DDBJ whole genome shotgun (WGS) entry which is preliminary data.</text>
</comment>
<dbReference type="Proteomes" id="UP000499080">
    <property type="component" value="Unassembled WGS sequence"/>
</dbReference>
<dbReference type="AlphaFoldDB" id="A0A4Y2RDF4"/>
<protein>
    <submittedName>
        <fullName evidence="1">Uncharacterized protein</fullName>
    </submittedName>
</protein>
<dbReference type="EMBL" id="BGPR01016675">
    <property type="protein sequence ID" value="GBN73808.1"/>
    <property type="molecule type" value="Genomic_DNA"/>
</dbReference>
<gene>
    <name evidence="1" type="ORF">AVEN_168485_1</name>
</gene>
<sequence length="53" mass="6176">VILPNVMRTTDLLPLRHTPESRDKDLRFAVWVGDANYRPNERQVKQMSAILLT</sequence>
<keyword evidence="2" id="KW-1185">Reference proteome</keyword>
<accession>A0A4Y2RDF4</accession>
<proteinExistence type="predicted"/>
<name>A0A4Y2RDF4_ARAVE</name>
<reference evidence="1 2" key="1">
    <citation type="journal article" date="2019" name="Sci. Rep.">
        <title>Orb-weaving spider Araneus ventricosus genome elucidates the spidroin gene catalogue.</title>
        <authorList>
            <person name="Kono N."/>
            <person name="Nakamura H."/>
            <person name="Ohtoshi R."/>
            <person name="Moran D.A.P."/>
            <person name="Shinohara A."/>
            <person name="Yoshida Y."/>
            <person name="Fujiwara M."/>
            <person name="Mori M."/>
            <person name="Tomita M."/>
            <person name="Arakawa K."/>
        </authorList>
    </citation>
    <scope>NUCLEOTIDE SEQUENCE [LARGE SCALE GENOMIC DNA]</scope>
</reference>
<organism evidence="1 2">
    <name type="scientific">Araneus ventricosus</name>
    <name type="common">Orbweaver spider</name>
    <name type="synonym">Epeira ventricosa</name>
    <dbReference type="NCBI Taxonomy" id="182803"/>
    <lineage>
        <taxon>Eukaryota</taxon>
        <taxon>Metazoa</taxon>
        <taxon>Ecdysozoa</taxon>
        <taxon>Arthropoda</taxon>
        <taxon>Chelicerata</taxon>
        <taxon>Arachnida</taxon>
        <taxon>Araneae</taxon>
        <taxon>Araneomorphae</taxon>
        <taxon>Entelegynae</taxon>
        <taxon>Araneoidea</taxon>
        <taxon>Araneidae</taxon>
        <taxon>Araneus</taxon>
    </lineage>
</organism>